<reference evidence="1" key="1">
    <citation type="journal article" date="2021" name="mSystems">
        <title>Bacteria and Archaea Synergistically Convert Glycine Betaine to Biogenic Methane in the Formosa Cold Seep of the South China Sea.</title>
        <authorList>
            <person name="Li L."/>
            <person name="Zhang W."/>
            <person name="Zhang S."/>
            <person name="Song L."/>
            <person name="Sun Q."/>
            <person name="Zhang H."/>
            <person name="Xiang H."/>
            <person name="Dong X."/>
        </authorList>
    </citation>
    <scope>NUCLEOTIDE SEQUENCE</scope>
    <source>
        <strain evidence="1">ZWT</strain>
    </source>
</reference>
<evidence type="ECO:0000313" key="2">
    <source>
        <dbReference type="Proteomes" id="UP001056429"/>
    </source>
</evidence>
<comment type="caution">
    <text evidence="1">The sequence shown here is derived from an EMBL/GenBank/DDBJ whole genome shotgun (WGS) entry which is preliminary data.</text>
</comment>
<protein>
    <recommendedName>
        <fullName evidence="3">Ethanolamine utilization protein</fullName>
    </recommendedName>
</protein>
<dbReference type="PIRSF" id="PIRSF034981">
    <property type="entry name" value="Eut_put"/>
    <property type="match status" value="1"/>
</dbReference>
<dbReference type="RefSeq" id="WP_250860345.1">
    <property type="nucleotide sequence ID" value="NZ_JAGSOJ010000003.1"/>
</dbReference>
<sequence>MDMEKLVNDITEEVMIRVKELPNQVNIDLQRILVAASNESEMYKSILNKLDTFPREIDSLENLNQDLDCYEDIILCGLDNRELANLALGVECGQKEHIAIKGILKGKRIFLIEEGIEYRQYQNTANKVFFSMYMEYERKLISYGITLVKKENILKVLNNKNDCSALQCGCVLELQNELKDLEEGTSIFDFTDKKLVSEADLKKMFKSGIESIKIRKRTVVTPLAKDFIRTNHMNVSRIE</sequence>
<evidence type="ECO:0008006" key="3">
    <source>
        <dbReference type="Google" id="ProtNLM"/>
    </source>
</evidence>
<accession>A0A9J6P3J8</accession>
<dbReference type="InterPro" id="IPR013372">
    <property type="entry name" value="Eut_put"/>
</dbReference>
<organism evidence="1 2">
    <name type="scientific">Oceanirhabdus seepicola</name>
    <dbReference type="NCBI Taxonomy" id="2828781"/>
    <lineage>
        <taxon>Bacteria</taxon>
        <taxon>Bacillati</taxon>
        <taxon>Bacillota</taxon>
        <taxon>Clostridia</taxon>
        <taxon>Eubacteriales</taxon>
        <taxon>Clostridiaceae</taxon>
        <taxon>Oceanirhabdus</taxon>
    </lineage>
</organism>
<reference evidence="1" key="2">
    <citation type="submission" date="2021-04" db="EMBL/GenBank/DDBJ databases">
        <authorList>
            <person name="Dong X."/>
        </authorList>
    </citation>
    <scope>NUCLEOTIDE SEQUENCE</scope>
    <source>
        <strain evidence="1">ZWT</strain>
    </source>
</reference>
<dbReference type="Proteomes" id="UP001056429">
    <property type="component" value="Unassembled WGS sequence"/>
</dbReference>
<keyword evidence="2" id="KW-1185">Reference proteome</keyword>
<proteinExistence type="predicted"/>
<evidence type="ECO:0000313" key="1">
    <source>
        <dbReference type="EMBL" id="MCM1991239.1"/>
    </source>
</evidence>
<dbReference type="EMBL" id="JAGSOJ010000003">
    <property type="protein sequence ID" value="MCM1991239.1"/>
    <property type="molecule type" value="Genomic_DNA"/>
</dbReference>
<gene>
    <name evidence="1" type="ORF">KDK92_16005</name>
</gene>
<name>A0A9J6P3J8_9CLOT</name>
<dbReference type="AlphaFoldDB" id="A0A9J6P3J8"/>